<dbReference type="GO" id="GO:0016987">
    <property type="term" value="F:sigma factor activity"/>
    <property type="evidence" value="ECO:0007669"/>
    <property type="project" value="UniProtKB-KW"/>
</dbReference>
<dbReference type="GO" id="GO:0003677">
    <property type="term" value="F:DNA binding"/>
    <property type="evidence" value="ECO:0007669"/>
    <property type="project" value="UniProtKB-KW"/>
</dbReference>
<accession>A0A9C9TJ17</accession>
<keyword evidence="5" id="KW-0804">Transcription</keyword>
<dbReference type="InterPro" id="IPR013325">
    <property type="entry name" value="RNA_pol_sigma_r2"/>
</dbReference>
<comment type="caution">
    <text evidence="8">The sequence shown here is derived from an EMBL/GenBank/DDBJ whole genome shotgun (WGS) entry which is preliminary data.</text>
</comment>
<dbReference type="AlphaFoldDB" id="A0A9C9TJ17"/>
<reference evidence="8" key="1">
    <citation type="journal article" date="2020" name="mSystems">
        <title>Genome- and Community-Level Interaction Insights into Carbon Utilization and Element Cycling Functions of Hydrothermarchaeota in Hydrothermal Sediment.</title>
        <authorList>
            <person name="Zhou Z."/>
            <person name="Liu Y."/>
            <person name="Xu W."/>
            <person name="Pan J."/>
            <person name="Luo Z.H."/>
            <person name="Li M."/>
        </authorList>
    </citation>
    <scope>NUCLEOTIDE SEQUENCE</scope>
    <source>
        <strain evidence="8">HyVt-347</strain>
    </source>
</reference>
<evidence type="ECO:0000256" key="3">
    <source>
        <dbReference type="ARBA" id="ARBA00023082"/>
    </source>
</evidence>
<dbReference type="InterPro" id="IPR014284">
    <property type="entry name" value="RNA_pol_sigma-70_dom"/>
</dbReference>
<dbReference type="NCBIfam" id="TIGR02937">
    <property type="entry name" value="sigma70-ECF"/>
    <property type="match status" value="1"/>
</dbReference>
<evidence type="ECO:0000256" key="2">
    <source>
        <dbReference type="ARBA" id="ARBA00023015"/>
    </source>
</evidence>
<dbReference type="EMBL" id="DRGN01000277">
    <property type="protein sequence ID" value="HEU02418.1"/>
    <property type="molecule type" value="Genomic_DNA"/>
</dbReference>
<proteinExistence type="inferred from homology"/>
<feature type="domain" description="RNA polymerase sigma-70 region 2" evidence="6">
    <location>
        <begin position="35"/>
        <end position="98"/>
    </location>
</feature>
<dbReference type="GO" id="GO:0006352">
    <property type="term" value="P:DNA-templated transcription initiation"/>
    <property type="evidence" value="ECO:0007669"/>
    <property type="project" value="InterPro"/>
</dbReference>
<evidence type="ECO:0000313" key="9">
    <source>
        <dbReference type="Proteomes" id="UP000885680"/>
    </source>
</evidence>
<dbReference type="SUPFAM" id="SSF88946">
    <property type="entry name" value="Sigma2 domain of RNA polymerase sigma factors"/>
    <property type="match status" value="1"/>
</dbReference>
<dbReference type="Gene3D" id="1.10.10.10">
    <property type="entry name" value="Winged helix-like DNA-binding domain superfamily/Winged helix DNA-binding domain"/>
    <property type="match status" value="1"/>
</dbReference>
<gene>
    <name evidence="8" type="ORF">ENH89_19275</name>
</gene>
<evidence type="ECO:0000259" key="7">
    <source>
        <dbReference type="Pfam" id="PF08281"/>
    </source>
</evidence>
<dbReference type="Proteomes" id="UP000885680">
    <property type="component" value="Unassembled WGS sequence"/>
</dbReference>
<dbReference type="InterPro" id="IPR013249">
    <property type="entry name" value="RNA_pol_sigma70_r4_t2"/>
</dbReference>
<dbReference type="InterPro" id="IPR036388">
    <property type="entry name" value="WH-like_DNA-bd_sf"/>
</dbReference>
<evidence type="ECO:0000256" key="5">
    <source>
        <dbReference type="ARBA" id="ARBA00023163"/>
    </source>
</evidence>
<dbReference type="InterPro" id="IPR013324">
    <property type="entry name" value="RNA_pol_sigma_r3/r4-like"/>
</dbReference>
<keyword evidence="3" id="KW-0731">Sigma factor</keyword>
<dbReference type="Pfam" id="PF08281">
    <property type="entry name" value="Sigma70_r4_2"/>
    <property type="match status" value="1"/>
</dbReference>
<dbReference type="PANTHER" id="PTHR43133:SF8">
    <property type="entry name" value="RNA POLYMERASE SIGMA FACTOR HI_1459-RELATED"/>
    <property type="match status" value="1"/>
</dbReference>
<evidence type="ECO:0000313" key="8">
    <source>
        <dbReference type="EMBL" id="HEU02418.1"/>
    </source>
</evidence>
<sequence>MFAADRRSLAPNVKPVQPNDAYVPVMPVVAAALTDHRGEFLRYLLRRVGDRDTAEDVLQNFCLRVVSSNVDLRKSESVIAWLYTVLRSALTDHYRREAARRRREGSYAREQIALGKNPDEIDLEDSPCECFRELLPALRPDYAEILRRVDLSSEPRGKTVANLGISPGNARVRLHRARQALREAMHECCGSCCEHGFNSCTCGDRHHSTGATEMSQVAFS</sequence>
<dbReference type="InterPro" id="IPR039425">
    <property type="entry name" value="RNA_pol_sigma-70-like"/>
</dbReference>
<dbReference type="InterPro" id="IPR007627">
    <property type="entry name" value="RNA_pol_sigma70_r2"/>
</dbReference>
<evidence type="ECO:0000256" key="1">
    <source>
        <dbReference type="ARBA" id="ARBA00010641"/>
    </source>
</evidence>
<keyword evidence="2" id="KW-0805">Transcription regulation</keyword>
<keyword evidence="4" id="KW-0238">DNA-binding</keyword>
<dbReference type="Gene3D" id="1.10.1740.10">
    <property type="match status" value="1"/>
</dbReference>
<evidence type="ECO:0000256" key="4">
    <source>
        <dbReference type="ARBA" id="ARBA00023125"/>
    </source>
</evidence>
<dbReference type="SUPFAM" id="SSF88659">
    <property type="entry name" value="Sigma3 and sigma4 domains of RNA polymerase sigma factors"/>
    <property type="match status" value="1"/>
</dbReference>
<comment type="similarity">
    <text evidence="1">Belongs to the sigma-70 factor family. ECF subfamily.</text>
</comment>
<evidence type="ECO:0000259" key="6">
    <source>
        <dbReference type="Pfam" id="PF04542"/>
    </source>
</evidence>
<feature type="domain" description="RNA polymerase sigma factor 70 region 4 type 2" evidence="7">
    <location>
        <begin position="129"/>
        <end position="181"/>
    </location>
</feature>
<organism evidence="8 9">
    <name type="scientific">Aurantimonas coralicida</name>
    <dbReference type="NCBI Taxonomy" id="182270"/>
    <lineage>
        <taxon>Bacteria</taxon>
        <taxon>Pseudomonadati</taxon>
        <taxon>Pseudomonadota</taxon>
        <taxon>Alphaproteobacteria</taxon>
        <taxon>Hyphomicrobiales</taxon>
        <taxon>Aurantimonadaceae</taxon>
        <taxon>Aurantimonas</taxon>
    </lineage>
</organism>
<dbReference type="PANTHER" id="PTHR43133">
    <property type="entry name" value="RNA POLYMERASE ECF-TYPE SIGMA FACTO"/>
    <property type="match status" value="1"/>
</dbReference>
<protein>
    <submittedName>
        <fullName evidence="8">Sigma-70 family RNA polymerase sigma factor</fullName>
    </submittedName>
</protein>
<name>A0A9C9TJ17_9HYPH</name>
<dbReference type="Pfam" id="PF04542">
    <property type="entry name" value="Sigma70_r2"/>
    <property type="match status" value="1"/>
</dbReference>